<dbReference type="Proteomes" id="UP000831113">
    <property type="component" value="Chromosome"/>
</dbReference>
<reference evidence="8 9" key="1">
    <citation type="submission" date="2022-03" db="EMBL/GenBank/DDBJ databases">
        <title>Hymenobactersp. isolated from the air.</title>
        <authorList>
            <person name="Won M."/>
            <person name="Kwon S.-W."/>
        </authorList>
    </citation>
    <scope>NUCLEOTIDE SEQUENCE [LARGE SCALE GENOMIC DNA]</scope>
    <source>
        <strain evidence="8 9">KACC 21982</strain>
    </source>
</reference>
<proteinExistence type="inferred from homology"/>
<evidence type="ECO:0000256" key="5">
    <source>
        <dbReference type="ARBA" id="ARBA00023237"/>
    </source>
</evidence>
<dbReference type="EMBL" id="CP094669">
    <property type="protein sequence ID" value="UOG72835.1"/>
    <property type="molecule type" value="Genomic_DNA"/>
</dbReference>
<evidence type="ECO:0000259" key="7">
    <source>
        <dbReference type="Pfam" id="PF07980"/>
    </source>
</evidence>
<dbReference type="Gene3D" id="1.25.40.10">
    <property type="entry name" value="Tetratricopeptide repeat domain"/>
    <property type="match status" value="1"/>
</dbReference>
<dbReference type="InterPro" id="IPR012944">
    <property type="entry name" value="SusD_RagB_dom"/>
</dbReference>
<keyword evidence="5" id="KW-0998">Cell outer membrane</keyword>
<evidence type="ECO:0000256" key="2">
    <source>
        <dbReference type="ARBA" id="ARBA00006275"/>
    </source>
</evidence>
<evidence type="ECO:0000256" key="6">
    <source>
        <dbReference type="SAM" id="SignalP"/>
    </source>
</evidence>
<dbReference type="RefSeq" id="WP_243794135.1">
    <property type="nucleotide sequence ID" value="NZ_CP094669.1"/>
</dbReference>
<name>A0ABY4CRE9_9BACT</name>
<keyword evidence="9" id="KW-1185">Reference proteome</keyword>
<dbReference type="SUPFAM" id="SSF48452">
    <property type="entry name" value="TPR-like"/>
    <property type="match status" value="1"/>
</dbReference>
<sequence length="538" mass="58639">MFPTYINRRLRVLALAAVLAPVAFSCSKDLDQSPSYLASPEVVYRDPEQIQQVLARLYATLSVSGQNGGVDRADLSFIPTDYANYLRAYWKMQELTSDEAIIAWGDAGLPELNANTWNADNQFIRGMYEKIFFQVSGCNDFLRNTTDEQLASRGITGASADQVRQYRAEVRFLRALSYYHALDLFGSVPFADETFQVGSGALPAQISRADLFAFVESELKAIEGTLGAPRQPGYARADQACCWTLLTKLYLNAQVYTGTARNTEAVTYANKVLAPSAGYQLSPTYRFLFLADNNTSAARNEIILPVVNDGVRTQSFGNTTFLVHASVGGSMSATEAGVNGGWYGIRAKSNLVDLFPGGATSTDTRALFYTAGQTKQINSISSFNDGYASTKWRNVTSTGLPGSGFPPAGNGDFVDTDYPLFRLADVQLMYAEAILRGGTGGAAGTALAQVNAVRARSNATPLAAVSLQDILDERGRELYWEGHRRTDLIRFGKYATGYNWPFKGGVVAGKDIEPFRTVFPLPNTDLVANPNLKQNTGY</sequence>
<protein>
    <submittedName>
        <fullName evidence="8">RagB/SusD family nutrient uptake outer membrane protein</fullName>
    </submittedName>
</protein>
<dbReference type="Gene3D" id="1.25.40.390">
    <property type="match status" value="1"/>
</dbReference>
<evidence type="ECO:0000313" key="8">
    <source>
        <dbReference type="EMBL" id="UOG72835.1"/>
    </source>
</evidence>
<comment type="similarity">
    <text evidence="2">Belongs to the SusD family.</text>
</comment>
<feature type="domain" description="RagB/SusD" evidence="7">
    <location>
        <begin position="364"/>
        <end position="538"/>
    </location>
</feature>
<dbReference type="InterPro" id="IPR011990">
    <property type="entry name" value="TPR-like_helical_dom_sf"/>
</dbReference>
<gene>
    <name evidence="8" type="ORF">MTX78_11925</name>
</gene>
<evidence type="ECO:0000313" key="9">
    <source>
        <dbReference type="Proteomes" id="UP000831113"/>
    </source>
</evidence>
<evidence type="ECO:0000256" key="4">
    <source>
        <dbReference type="ARBA" id="ARBA00023136"/>
    </source>
</evidence>
<feature type="chain" id="PRO_5046525248" evidence="6">
    <location>
        <begin position="26"/>
        <end position="538"/>
    </location>
</feature>
<evidence type="ECO:0000256" key="3">
    <source>
        <dbReference type="ARBA" id="ARBA00022729"/>
    </source>
</evidence>
<comment type="subcellular location">
    <subcellularLocation>
        <location evidence="1">Cell outer membrane</location>
    </subcellularLocation>
</comment>
<accession>A0ABY4CRE9</accession>
<keyword evidence="3 6" id="KW-0732">Signal</keyword>
<feature type="signal peptide" evidence="6">
    <location>
        <begin position="1"/>
        <end position="25"/>
    </location>
</feature>
<dbReference type="Pfam" id="PF07980">
    <property type="entry name" value="SusD_RagB"/>
    <property type="match status" value="1"/>
</dbReference>
<evidence type="ECO:0000256" key="1">
    <source>
        <dbReference type="ARBA" id="ARBA00004442"/>
    </source>
</evidence>
<organism evidence="8 9">
    <name type="scientific">Hymenobacter tibetensis</name>
    <dbReference type="NCBI Taxonomy" id="497967"/>
    <lineage>
        <taxon>Bacteria</taxon>
        <taxon>Pseudomonadati</taxon>
        <taxon>Bacteroidota</taxon>
        <taxon>Cytophagia</taxon>
        <taxon>Cytophagales</taxon>
        <taxon>Hymenobacteraceae</taxon>
        <taxon>Hymenobacter</taxon>
    </lineage>
</organism>
<dbReference type="Gene3D" id="1.10.3780.10">
    <property type="entry name" value="SusD-like"/>
    <property type="match status" value="1"/>
</dbReference>
<keyword evidence="4" id="KW-0472">Membrane</keyword>